<reference evidence="1 2" key="1">
    <citation type="submission" date="2014-02" db="EMBL/GenBank/DDBJ databases">
        <title>The small core and large imbalanced accessory genome model reveals a collaborative survival strategy of Sorangium cellulosum strains in nature.</title>
        <authorList>
            <person name="Han K."/>
            <person name="Peng R."/>
            <person name="Blom J."/>
            <person name="Li Y.-Z."/>
        </authorList>
    </citation>
    <scope>NUCLEOTIDE SEQUENCE [LARGE SCALE GENOMIC DNA]</scope>
    <source>
        <strain evidence="1 2">So0008-312</strain>
    </source>
</reference>
<dbReference type="AlphaFoldDB" id="A0A150QG69"/>
<sequence length="244" mass="26519">MDVLVSKFMKEMAAAQSLTRLLDAAEECLRAHDAAGMKYPEPLLRMLGEEEAPRGGEKGRQCLVIPAPQRPPAPPEADDGWIWVEITAMKASNLTLGVLRGARKPMTPSEISEALGLIGVEVSRGTIGNIGTRLFGSHIRRLDDGWVLVEGATSPVLFQGFAWGPHTIFEATELAAHRRAGIVHLLRVQPDGMQMMQIAHTLAESCPWNKAPVNKDLVKADMEALDELGLAKRMAGNSGKWRAA</sequence>
<comment type="caution">
    <text evidence="1">The sequence shown here is derived from an EMBL/GenBank/DDBJ whole genome shotgun (WGS) entry which is preliminary data.</text>
</comment>
<organism evidence="1 2">
    <name type="scientific">Sorangium cellulosum</name>
    <name type="common">Polyangium cellulosum</name>
    <dbReference type="NCBI Taxonomy" id="56"/>
    <lineage>
        <taxon>Bacteria</taxon>
        <taxon>Pseudomonadati</taxon>
        <taxon>Myxococcota</taxon>
        <taxon>Polyangia</taxon>
        <taxon>Polyangiales</taxon>
        <taxon>Polyangiaceae</taxon>
        <taxon>Sorangium</taxon>
    </lineage>
</organism>
<name>A0A150QG69_SORCE</name>
<accession>A0A150QG69</accession>
<evidence type="ECO:0000313" key="1">
    <source>
        <dbReference type="EMBL" id="KYF67005.1"/>
    </source>
</evidence>
<protein>
    <submittedName>
        <fullName evidence="1">Uncharacterized protein</fullName>
    </submittedName>
</protein>
<proteinExistence type="predicted"/>
<evidence type="ECO:0000313" key="2">
    <source>
        <dbReference type="Proteomes" id="UP000075260"/>
    </source>
</evidence>
<dbReference type="EMBL" id="JEMA01000690">
    <property type="protein sequence ID" value="KYF67005.1"/>
    <property type="molecule type" value="Genomic_DNA"/>
</dbReference>
<dbReference type="Proteomes" id="UP000075260">
    <property type="component" value="Unassembled WGS sequence"/>
</dbReference>
<gene>
    <name evidence="1" type="ORF">BE15_38585</name>
</gene>